<dbReference type="PROSITE" id="PS01109">
    <property type="entry name" value="RIBOSOMAL_L10"/>
    <property type="match status" value="1"/>
</dbReference>
<dbReference type="RefSeq" id="WP_102952358.1">
    <property type="nucleotide sequence ID" value="NZ_CP024847.1"/>
</dbReference>
<dbReference type="GO" id="GO:0070180">
    <property type="term" value="F:large ribosomal subunit rRNA binding"/>
    <property type="evidence" value="ECO:0007669"/>
    <property type="project" value="UniProtKB-UniRule"/>
</dbReference>
<comment type="function">
    <text evidence="1 6">Forms part of the ribosomal stalk, playing a central role in the interaction of the ribosome with GTP-bound translation factors.</text>
</comment>
<dbReference type="NCBIfam" id="NF000955">
    <property type="entry name" value="PRK00099.1-1"/>
    <property type="match status" value="1"/>
</dbReference>
<protein>
    <recommendedName>
        <fullName evidence="5 6">Large ribosomal subunit protein uL10</fullName>
    </recommendedName>
</protein>
<dbReference type="InterPro" id="IPR002363">
    <property type="entry name" value="Ribosomal_uL10_CS_bac"/>
</dbReference>
<dbReference type="EMBL" id="CP024847">
    <property type="protein sequence ID" value="AUR53072.1"/>
    <property type="molecule type" value="Genomic_DNA"/>
</dbReference>
<dbReference type="GO" id="GO:0003735">
    <property type="term" value="F:structural constituent of ribosome"/>
    <property type="evidence" value="ECO:0007669"/>
    <property type="project" value="InterPro"/>
</dbReference>
<evidence type="ECO:0000256" key="5">
    <source>
        <dbReference type="ARBA" id="ARBA00035202"/>
    </source>
</evidence>
<keyword evidence="4 6" id="KW-0687">Ribonucleoprotein</keyword>
<dbReference type="OrthoDB" id="9808307at2"/>
<gene>
    <name evidence="6" type="primary">rplJ</name>
    <name evidence="7" type="ORF">CUN60_12480</name>
</gene>
<dbReference type="CDD" id="cd05797">
    <property type="entry name" value="Ribosomal_L10"/>
    <property type="match status" value="1"/>
</dbReference>
<dbReference type="Pfam" id="PF00466">
    <property type="entry name" value="Ribosomal_L10"/>
    <property type="match status" value="1"/>
</dbReference>
<evidence type="ECO:0000256" key="6">
    <source>
        <dbReference type="HAMAP-Rule" id="MF_00362"/>
    </source>
</evidence>
<dbReference type="Proteomes" id="UP000236655">
    <property type="component" value="Chromosome"/>
</dbReference>
<name>A0A2I7N9G2_9NEIS</name>
<organism evidence="7 8">
    <name type="scientific">Aquella oligotrophica</name>
    <dbReference type="NCBI Taxonomy" id="2067065"/>
    <lineage>
        <taxon>Bacteria</taxon>
        <taxon>Pseudomonadati</taxon>
        <taxon>Pseudomonadota</taxon>
        <taxon>Betaproteobacteria</taxon>
        <taxon>Neisseriales</taxon>
        <taxon>Neisseriaceae</taxon>
        <taxon>Aquella</taxon>
    </lineage>
</organism>
<sequence>MSLNLDSKKVVVAQVSETLGSAQTVVVAEYAGVTVESLTAIRREARKANVYLHVIKNTLARKAVEGTKFAPLAEKMTGQLIYGVSEDPVAAAKIINEFAKANDKVKIVAGMYNEKLLDTAGVKQLASIPSRDELLAQVMGVMQQIPASFVRLVAAIKDKKEQEAA</sequence>
<dbReference type="HAMAP" id="MF_00362">
    <property type="entry name" value="Ribosomal_uL10"/>
    <property type="match status" value="1"/>
</dbReference>
<reference evidence="8" key="1">
    <citation type="submission" date="2017-11" db="EMBL/GenBank/DDBJ databases">
        <authorList>
            <person name="Chan K.G."/>
            <person name="Lee L.S."/>
        </authorList>
    </citation>
    <scope>NUCLEOTIDE SEQUENCE [LARGE SCALE GENOMIC DNA]</scope>
    <source>
        <strain evidence="8">DSM 100970</strain>
    </source>
</reference>
<comment type="subunit">
    <text evidence="6">Part of the ribosomal stalk of the 50S ribosomal subunit. The N-terminus interacts with L11 and the large rRNA to form the base of the stalk. The C-terminus forms an elongated spine to which L12 dimers bind in a sequential fashion forming a multimeric L10(L12)X complex.</text>
</comment>
<evidence type="ECO:0000256" key="2">
    <source>
        <dbReference type="ARBA" id="ARBA00008889"/>
    </source>
</evidence>
<evidence type="ECO:0000313" key="7">
    <source>
        <dbReference type="EMBL" id="AUR53072.1"/>
    </source>
</evidence>
<dbReference type="KEGG" id="nba:CUN60_12480"/>
<dbReference type="InterPro" id="IPR043141">
    <property type="entry name" value="Ribosomal_uL10-like_sf"/>
</dbReference>
<evidence type="ECO:0000256" key="3">
    <source>
        <dbReference type="ARBA" id="ARBA00022980"/>
    </source>
</evidence>
<keyword evidence="3 6" id="KW-0689">Ribosomal protein</keyword>
<evidence type="ECO:0000256" key="1">
    <source>
        <dbReference type="ARBA" id="ARBA00002633"/>
    </source>
</evidence>
<proteinExistence type="inferred from homology"/>
<dbReference type="InterPro" id="IPR022973">
    <property type="entry name" value="Ribosomal_uL10_bac"/>
</dbReference>
<dbReference type="SUPFAM" id="SSF160369">
    <property type="entry name" value="Ribosomal protein L10-like"/>
    <property type="match status" value="1"/>
</dbReference>
<evidence type="ECO:0000313" key="8">
    <source>
        <dbReference type="Proteomes" id="UP000236655"/>
    </source>
</evidence>
<dbReference type="AlphaFoldDB" id="A0A2I7N9G2"/>
<dbReference type="Gene3D" id="6.10.250.2350">
    <property type="match status" value="1"/>
</dbReference>
<comment type="similarity">
    <text evidence="2 6">Belongs to the universal ribosomal protein uL10 family.</text>
</comment>
<dbReference type="Gene3D" id="3.30.70.1730">
    <property type="match status" value="1"/>
</dbReference>
<dbReference type="InterPro" id="IPR001790">
    <property type="entry name" value="Ribosomal_uL10"/>
</dbReference>
<keyword evidence="6" id="KW-0694">RNA-binding</keyword>
<dbReference type="PANTHER" id="PTHR11560">
    <property type="entry name" value="39S RIBOSOMAL PROTEIN L10, MITOCHONDRIAL"/>
    <property type="match status" value="1"/>
</dbReference>
<keyword evidence="6" id="KW-0699">rRNA-binding</keyword>
<dbReference type="InterPro" id="IPR047865">
    <property type="entry name" value="Ribosomal_uL10_bac_type"/>
</dbReference>
<dbReference type="GO" id="GO:0015934">
    <property type="term" value="C:large ribosomal subunit"/>
    <property type="evidence" value="ECO:0007669"/>
    <property type="project" value="InterPro"/>
</dbReference>
<accession>A0A2I7N9G2</accession>
<dbReference type="GO" id="GO:0006412">
    <property type="term" value="P:translation"/>
    <property type="evidence" value="ECO:0007669"/>
    <property type="project" value="UniProtKB-UniRule"/>
</dbReference>
<keyword evidence="8" id="KW-1185">Reference proteome</keyword>
<evidence type="ECO:0000256" key="4">
    <source>
        <dbReference type="ARBA" id="ARBA00023274"/>
    </source>
</evidence>